<accession>A0A1L8ZAE3</accession>
<dbReference type="Pfam" id="PF00478">
    <property type="entry name" value="IMPDH"/>
    <property type="match status" value="1"/>
</dbReference>
<evidence type="ECO:0000313" key="2">
    <source>
        <dbReference type="EMBL" id="OJH14715.1"/>
    </source>
</evidence>
<evidence type="ECO:0000259" key="1">
    <source>
        <dbReference type="Pfam" id="PF00478"/>
    </source>
</evidence>
<comment type="caution">
    <text evidence="2">The sequence shown here is derived from an EMBL/GenBank/DDBJ whole genome shotgun (WGS) entry which is preliminary data.</text>
</comment>
<reference evidence="2" key="1">
    <citation type="journal article" date="2015" name="Microbiology">
        <title>Similarities in murine infection and immune response to Borrelia bissettii and Borrelia burgdorferi sensu stricto.</title>
        <authorList>
            <person name="Leydet B.F.Jr."/>
            <person name="Liang F.T."/>
        </authorList>
    </citation>
    <scope>NUCLEOTIDE SEQUENCE [LARGE SCALE GENOMIC DNA]</scope>
    <source>
        <strain evidence="2">CO275</strain>
        <plasmid evidence="2">cp26</plasmid>
    </source>
</reference>
<feature type="domain" description="IMP dehydrogenase/GMP reductase" evidence="1">
    <location>
        <begin position="1"/>
        <end position="52"/>
    </location>
</feature>
<dbReference type="EMBL" id="JNBW01000371">
    <property type="protein sequence ID" value="OJH14715.1"/>
    <property type="molecule type" value="Genomic_DNA"/>
</dbReference>
<reference evidence="2" key="2">
    <citation type="submission" date="2015-07" db="EMBL/GenBank/DDBJ databases">
        <authorList>
            <person name="Noorani M."/>
        </authorList>
    </citation>
    <scope>NUCLEOTIDE SEQUENCE</scope>
    <source>
        <strain evidence="2">CO275</strain>
        <plasmid evidence="2">cp26</plasmid>
    </source>
</reference>
<dbReference type="InterPro" id="IPR013785">
    <property type="entry name" value="Aldolase_TIM"/>
</dbReference>
<organism evidence="2">
    <name type="scientific">Borrelia bissettiae</name>
    <name type="common">Borreliella bissettiae</name>
    <dbReference type="NCBI Taxonomy" id="64897"/>
    <lineage>
        <taxon>Bacteria</taxon>
        <taxon>Pseudomonadati</taxon>
        <taxon>Spirochaetota</taxon>
        <taxon>Spirochaetia</taxon>
        <taxon>Spirochaetales</taxon>
        <taxon>Borreliaceae</taxon>
        <taxon>Borreliella</taxon>
    </lineage>
</organism>
<feature type="non-terminal residue" evidence="2">
    <location>
        <position position="1"/>
    </location>
</feature>
<proteinExistence type="predicted"/>
<dbReference type="AlphaFoldDB" id="A0A1L8ZAE3"/>
<sequence>PYSGELKDILTQLKGGLMSGMGYLGATTISDLKINSKFVKISHSALKESHPHDVFNINKDS</sequence>
<geneLocation type="plasmid" evidence="2">
    <name>cp26</name>
</geneLocation>
<gene>
    <name evidence="2" type="ORF">ER70_07050</name>
</gene>
<protein>
    <recommendedName>
        <fullName evidence="1">IMP dehydrogenase/GMP reductase domain-containing protein</fullName>
    </recommendedName>
</protein>
<keyword evidence="2" id="KW-0614">Plasmid</keyword>
<name>A0A1L8ZAE3_BORBI</name>
<dbReference type="SUPFAM" id="SSF51412">
    <property type="entry name" value="Inosine monophosphate dehydrogenase (IMPDH)"/>
    <property type="match status" value="1"/>
</dbReference>
<dbReference type="InterPro" id="IPR001093">
    <property type="entry name" value="IMP_DH_GMPRt"/>
</dbReference>
<dbReference type="GO" id="GO:0003824">
    <property type="term" value="F:catalytic activity"/>
    <property type="evidence" value="ECO:0007669"/>
    <property type="project" value="InterPro"/>
</dbReference>
<dbReference type="Gene3D" id="3.20.20.70">
    <property type="entry name" value="Aldolase class I"/>
    <property type="match status" value="1"/>
</dbReference>